<evidence type="ECO:0000313" key="2">
    <source>
        <dbReference type="Proteomes" id="UP000627292"/>
    </source>
</evidence>
<organism evidence="1 2">
    <name type="scientific">Filimonas zeae</name>
    <dbReference type="NCBI Taxonomy" id="1737353"/>
    <lineage>
        <taxon>Bacteria</taxon>
        <taxon>Pseudomonadati</taxon>
        <taxon>Bacteroidota</taxon>
        <taxon>Chitinophagia</taxon>
        <taxon>Chitinophagales</taxon>
        <taxon>Chitinophagaceae</taxon>
        <taxon>Filimonas</taxon>
    </lineage>
</organism>
<sequence>MKAGGDRETVVRLMEQEAELICNEIHEGVVTAVVHGEQAWKVKWKDGGPVLQKRRRKTAILKSSASVQQRQAFEELKEGGDWKLGVDSLELGVDGVEKGSDWKLGVGSLELRVDGVEKGGDWKLGVGSLELGVDRVEKGSDCPVFEVQSGEGRGRGSGEKCEVERGGVKEPAFEARESDLFNFSIQKPLVRWLADRAVWWADNGEAVAKDRRRGRANGRPLIRWPSG</sequence>
<gene>
    <name evidence="1" type="ORF">GCM10011379_00480</name>
</gene>
<accession>A0A917MPT0</accession>
<evidence type="ECO:0000313" key="1">
    <source>
        <dbReference type="EMBL" id="GGH56647.1"/>
    </source>
</evidence>
<name>A0A917MPT0_9BACT</name>
<protein>
    <submittedName>
        <fullName evidence="1">Uncharacterized protein</fullName>
    </submittedName>
</protein>
<dbReference type="AlphaFoldDB" id="A0A917MPT0"/>
<reference evidence="1" key="2">
    <citation type="submission" date="2020-09" db="EMBL/GenBank/DDBJ databases">
        <authorList>
            <person name="Sun Q."/>
            <person name="Zhou Y."/>
        </authorList>
    </citation>
    <scope>NUCLEOTIDE SEQUENCE</scope>
    <source>
        <strain evidence="1">CGMCC 1.15290</strain>
    </source>
</reference>
<keyword evidence="2" id="KW-1185">Reference proteome</keyword>
<dbReference type="EMBL" id="BMIB01000001">
    <property type="protein sequence ID" value="GGH56647.1"/>
    <property type="molecule type" value="Genomic_DNA"/>
</dbReference>
<comment type="caution">
    <text evidence="1">The sequence shown here is derived from an EMBL/GenBank/DDBJ whole genome shotgun (WGS) entry which is preliminary data.</text>
</comment>
<reference evidence="1" key="1">
    <citation type="journal article" date="2014" name="Int. J. Syst. Evol. Microbiol.">
        <title>Complete genome sequence of Corynebacterium casei LMG S-19264T (=DSM 44701T), isolated from a smear-ripened cheese.</title>
        <authorList>
            <consortium name="US DOE Joint Genome Institute (JGI-PGF)"/>
            <person name="Walter F."/>
            <person name="Albersmeier A."/>
            <person name="Kalinowski J."/>
            <person name="Ruckert C."/>
        </authorList>
    </citation>
    <scope>NUCLEOTIDE SEQUENCE</scope>
    <source>
        <strain evidence="1">CGMCC 1.15290</strain>
    </source>
</reference>
<dbReference type="Proteomes" id="UP000627292">
    <property type="component" value="Unassembled WGS sequence"/>
</dbReference>
<proteinExistence type="predicted"/>